<keyword evidence="3" id="KW-1185">Reference proteome</keyword>
<organism evidence="2 3">
    <name type="scientific">Oedothorax gibbosus</name>
    <dbReference type="NCBI Taxonomy" id="931172"/>
    <lineage>
        <taxon>Eukaryota</taxon>
        <taxon>Metazoa</taxon>
        <taxon>Ecdysozoa</taxon>
        <taxon>Arthropoda</taxon>
        <taxon>Chelicerata</taxon>
        <taxon>Arachnida</taxon>
        <taxon>Araneae</taxon>
        <taxon>Araneomorphae</taxon>
        <taxon>Entelegynae</taxon>
        <taxon>Araneoidea</taxon>
        <taxon>Linyphiidae</taxon>
        <taxon>Erigoninae</taxon>
        <taxon>Oedothorax</taxon>
    </lineage>
</organism>
<sequence>MKSYRPAEVGPHSGSPPVPSRRGRTGGPPVPLVEEAEFERTRVDPKEVKLGPRPGRGQRKLWWRSLAVLTAKRSSDLGS</sequence>
<accession>A0AAV6TD55</accession>
<dbReference type="Proteomes" id="UP000827092">
    <property type="component" value="Unassembled WGS sequence"/>
</dbReference>
<evidence type="ECO:0000256" key="1">
    <source>
        <dbReference type="SAM" id="MobiDB-lite"/>
    </source>
</evidence>
<name>A0AAV6TD55_9ARAC</name>
<feature type="region of interest" description="Disordered" evidence="1">
    <location>
        <begin position="1"/>
        <end position="31"/>
    </location>
</feature>
<dbReference type="EMBL" id="JAFNEN010006584">
    <property type="protein sequence ID" value="KAG8155796.1"/>
    <property type="molecule type" value="Genomic_DNA"/>
</dbReference>
<evidence type="ECO:0000313" key="2">
    <source>
        <dbReference type="EMBL" id="KAG8155796.1"/>
    </source>
</evidence>
<gene>
    <name evidence="2" type="ORF">JTE90_026971</name>
</gene>
<evidence type="ECO:0000313" key="3">
    <source>
        <dbReference type="Proteomes" id="UP000827092"/>
    </source>
</evidence>
<proteinExistence type="predicted"/>
<reference evidence="2 3" key="1">
    <citation type="journal article" date="2022" name="Nat. Ecol. Evol.">
        <title>A masculinizing supergene underlies an exaggerated male reproductive morph in a spider.</title>
        <authorList>
            <person name="Hendrickx F."/>
            <person name="De Corte Z."/>
            <person name="Sonet G."/>
            <person name="Van Belleghem S.M."/>
            <person name="Kostlbacher S."/>
            <person name="Vangestel C."/>
        </authorList>
    </citation>
    <scope>NUCLEOTIDE SEQUENCE [LARGE SCALE GENOMIC DNA]</scope>
    <source>
        <strain evidence="2">W744_W776</strain>
    </source>
</reference>
<dbReference type="AlphaFoldDB" id="A0AAV6TD55"/>
<protein>
    <submittedName>
        <fullName evidence="2">Uncharacterized protein</fullName>
    </submittedName>
</protein>
<comment type="caution">
    <text evidence="2">The sequence shown here is derived from an EMBL/GenBank/DDBJ whole genome shotgun (WGS) entry which is preliminary data.</text>
</comment>